<proteinExistence type="predicted"/>
<name>A0AA40EPM6_9PEZI</name>
<accession>A0AA40EPM6</accession>
<sequence length="170" mass="18625">MRTLTMSTGWMTVVATMPLSPPLMKGRTARTAGVWRKPLTAGVDSFGAAMTSLGLGRAASGATKSLEIRNQESIQVPRGFKPGSESNDGNRGKWCDCGVVMSRRRRQQPSRARYPKAAVHRPPQVVAPRHLDVSSWRERGRVLAAEIPMTLRGLPRSRLTGGQFCKIEGR</sequence>
<reference evidence="1" key="1">
    <citation type="submission" date="2023-06" db="EMBL/GenBank/DDBJ databases">
        <title>Genome-scale phylogeny and comparative genomics of the fungal order Sordariales.</title>
        <authorList>
            <consortium name="Lawrence Berkeley National Laboratory"/>
            <person name="Hensen N."/>
            <person name="Bonometti L."/>
            <person name="Westerberg I."/>
            <person name="Brannstrom I.O."/>
            <person name="Guillou S."/>
            <person name="Cros-Aarteil S."/>
            <person name="Calhoun S."/>
            <person name="Haridas S."/>
            <person name="Kuo A."/>
            <person name="Mondo S."/>
            <person name="Pangilinan J."/>
            <person name="Riley R."/>
            <person name="LaButti K."/>
            <person name="Andreopoulos B."/>
            <person name="Lipzen A."/>
            <person name="Chen C."/>
            <person name="Yanf M."/>
            <person name="Daum C."/>
            <person name="Ng V."/>
            <person name="Clum A."/>
            <person name="Steindorff A."/>
            <person name="Ohm R."/>
            <person name="Martin F."/>
            <person name="Silar P."/>
            <person name="Natvig D."/>
            <person name="Lalanne C."/>
            <person name="Gautier V."/>
            <person name="Ament-velasquez S.L."/>
            <person name="Kruys A."/>
            <person name="Hutchinson M.I."/>
            <person name="Powell A.J."/>
            <person name="Barry K."/>
            <person name="Miller A.N."/>
            <person name="Grigoriev I.V."/>
            <person name="Debuchy R."/>
            <person name="Gladieux P."/>
            <person name="Thoren M.H."/>
            <person name="Johannesson H."/>
        </authorList>
    </citation>
    <scope>NUCLEOTIDE SEQUENCE</scope>
    <source>
        <strain evidence="1">SMH3187-1</strain>
    </source>
</reference>
<dbReference type="AlphaFoldDB" id="A0AA40EPM6"/>
<evidence type="ECO:0000313" key="2">
    <source>
        <dbReference type="Proteomes" id="UP001172155"/>
    </source>
</evidence>
<gene>
    <name evidence="1" type="ORF">B0T18DRAFT_414654</name>
</gene>
<dbReference type="Proteomes" id="UP001172155">
    <property type="component" value="Unassembled WGS sequence"/>
</dbReference>
<evidence type="ECO:0000313" key="1">
    <source>
        <dbReference type="EMBL" id="KAK0743187.1"/>
    </source>
</evidence>
<dbReference type="EMBL" id="JAUKUD010000005">
    <property type="protein sequence ID" value="KAK0743187.1"/>
    <property type="molecule type" value="Genomic_DNA"/>
</dbReference>
<comment type="caution">
    <text evidence="1">The sequence shown here is derived from an EMBL/GenBank/DDBJ whole genome shotgun (WGS) entry which is preliminary data.</text>
</comment>
<protein>
    <submittedName>
        <fullName evidence="1">Uncharacterized protein</fullName>
    </submittedName>
</protein>
<organism evidence="1 2">
    <name type="scientific">Schizothecium vesticola</name>
    <dbReference type="NCBI Taxonomy" id="314040"/>
    <lineage>
        <taxon>Eukaryota</taxon>
        <taxon>Fungi</taxon>
        <taxon>Dikarya</taxon>
        <taxon>Ascomycota</taxon>
        <taxon>Pezizomycotina</taxon>
        <taxon>Sordariomycetes</taxon>
        <taxon>Sordariomycetidae</taxon>
        <taxon>Sordariales</taxon>
        <taxon>Schizotheciaceae</taxon>
        <taxon>Schizothecium</taxon>
    </lineage>
</organism>
<keyword evidence="2" id="KW-1185">Reference proteome</keyword>